<feature type="transmembrane region" description="Helical" evidence="8">
    <location>
        <begin position="129"/>
        <end position="146"/>
    </location>
</feature>
<feature type="transmembrane region" description="Helical" evidence="8">
    <location>
        <begin position="43"/>
        <end position="64"/>
    </location>
</feature>
<dbReference type="PANTHER" id="PTHR22911:SF137">
    <property type="entry name" value="SOLUTE CARRIER FAMILY 35 MEMBER G2-RELATED"/>
    <property type="match status" value="1"/>
</dbReference>
<evidence type="ECO:0000313" key="10">
    <source>
        <dbReference type="EMBL" id="PDH40974.1"/>
    </source>
</evidence>
<evidence type="ECO:0000256" key="8">
    <source>
        <dbReference type="SAM" id="Phobius"/>
    </source>
</evidence>
<comment type="subcellular location">
    <subcellularLocation>
        <location evidence="1">Cell membrane</location>
        <topology evidence="1">Multi-pass membrane protein</topology>
    </subcellularLocation>
</comment>
<evidence type="ECO:0000256" key="7">
    <source>
        <dbReference type="ARBA" id="ARBA00023136"/>
    </source>
</evidence>
<dbReference type="EMBL" id="NTKD01000007">
    <property type="protein sequence ID" value="PDH40974.1"/>
    <property type="molecule type" value="Genomic_DNA"/>
</dbReference>
<evidence type="ECO:0000313" key="11">
    <source>
        <dbReference type="Proteomes" id="UP000219327"/>
    </source>
</evidence>
<dbReference type="PANTHER" id="PTHR22911">
    <property type="entry name" value="ACYL-MALONYL CONDENSING ENZYME-RELATED"/>
    <property type="match status" value="1"/>
</dbReference>
<evidence type="ECO:0000256" key="5">
    <source>
        <dbReference type="ARBA" id="ARBA00022692"/>
    </source>
</evidence>
<feature type="transmembrane region" description="Helical" evidence="8">
    <location>
        <begin position="180"/>
        <end position="199"/>
    </location>
</feature>
<dbReference type="Pfam" id="PF00892">
    <property type="entry name" value="EamA"/>
    <property type="match status" value="2"/>
</dbReference>
<feature type="domain" description="EamA" evidence="9">
    <location>
        <begin position="154"/>
        <end position="285"/>
    </location>
</feature>
<evidence type="ECO:0000256" key="2">
    <source>
        <dbReference type="ARBA" id="ARBA00007362"/>
    </source>
</evidence>
<feature type="transmembrane region" description="Helical" evidence="8">
    <location>
        <begin position="12"/>
        <end position="31"/>
    </location>
</feature>
<evidence type="ECO:0000256" key="4">
    <source>
        <dbReference type="ARBA" id="ARBA00022475"/>
    </source>
</evidence>
<dbReference type="InterPro" id="IPR037185">
    <property type="entry name" value="EmrE-like"/>
</dbReference>
<dbReference type="InterPro" id="IPR000620">
    <property type="entry name" value="EamA_dom"/>
</dbReference>
<keyword evidence="5 8" id="KW-0812">Transmembrane</keyword>
<dbReference type="GO" id="GO:0005886">
    <property type="term" value="C:plasma membrane"/>
    <property type="evidence" value="ECO:0007669"/>
    <property type="project" value="UniProtKB-SubCell"/>
</dbReference>
<dbReference type="SUPFAM" id="SSF103481">
    <property type="entry name" value="Multidrug resistance efflux transporter EmrE"/>
    <property type="match status" value="2"/>
</dbReference>
<feature type="domain" description="EamA" evidence="9">
    <location>
        <begin position="13"/>
        <end position="143"/>
    </location>
</feature>
<comment type="similarity">
    <text evidence="2">Belongs to the EamA transporter family.</text>
</comment>
<gene>
    <name evidence="10" type="primary">rarD</name>
    <name evidence="10" type="ORF">CNE99_02525</name>
</gene>
<keyword evidence="4" id="KW-1003">Cell membrane</keyword>
<feature type="transmembrane region" description="Helical" evidence="8">
    <location>
        <begin position="152"/>
        <end position="168"/>
    </location>
</feature>
<sequence length="298" mass="32764">MLPANPLPDRIQGALFALAAYLAWGLLPIYLKWLYEVSAWEILAQRVVWSVVLLLGLLTVTGQLSTLKLPRRHWPWITLSAGLLTINWGAYIYAVIIDNIVEASLGYFINPLVSVLLGMVFLGERLNRWQFAAIVIAAFGIAFQLISYGSVPWIALALAFSFGLYGLVRKRMNVHAIGGLCIETLILLPPALGCLAILANNGDLRFIHSSITVDLLLVAAGLVTSFPLLCFNAAVTRISLTAMGMFQYLAPSMTLVIAVLVYGEPFGIDRLITFTCIWIGIVIFTLDAIRAVRRQSMV</sequence>
<evidence type="ECO:0000256" key="1">
    <source>
        <dbReference type="ARBA" id="ARBA00004651"/>
    </source>
</evidence>
<keyword evidence="6 8" id="KW-1133">Transmembrane helix</keyword>
<evidence type="ECO:0000256" key="6">
    <source>
        <dbReference type="ARBA" id="ARBA00022989"/>
    </source>
</evidence>
<accession>A0A2A5WXR8</accession>
<feature type="transmembrane region" description="Helical" evidence="8">
    <location>
        <begin position="246"/>
        <end position="265"/>
    </location>
</feature>
<dbReference type="InterPro" id="IPR004626">
    <property type="entry name" value="RarD"/>
</dbReference>
<evidence type="ECO:0000256" key="3">
    <source>
        <dbReference type="ARBA" id="ARBA00022448"/>
    </source>
</evidence>
<dbReference type="AlphaFoldDB" id="A0A2A5WXR8"/>
<feature type="transmembrane region" description="Helical" evidence="8">
    <location>
        <begin position="211"/>
        <end position="234"/>
    </location>
</feature>
<comment type="caution">
    <text evidence="10">The sequence shown here is derived from an EMBL/GenBank/DDBJ whole genome shotgun (WGS) entry which is preliminary data.</text>
</comment>
<dbReference type="NCBIfam" id="TIGR00688">
    <property type="entry name" value="rarD"/>
    <property type="match status" value="1"/>
</dbReference>
<feature type="transmembrane region" description="Helical" evidence="8">
    <location>
        <begin position="103"/>
        <end position="122"/>
    </location>
</feature>
<organism evidence="10 11">
    <name type="scientific">OM182 bacterium MED-G24</name>
    <dbReference type="NCBI Taxonomy" id="1986255"/>
    <lineage>
        <taxon>Bacteria</taxon>
        <taxon>Pseudomonadati</taxon>
        <taxon>Pseudomonadota</taxon>
        <taxon>Gammaproteobacteria</taxon>
        <taxon>OMG group</taxon>
        <taxon>OM182 clade</taxon>
    </lineage>
</organism>
<keyword evidence="7 8" id="KW-0472">Membrane</keyword>
<name>A0A2A5WXR8_9GAMM</name>
<reference evidence="10 11" key="1">
    <citation type="submission" date="2017-08" db="EMBL/GenBank/DDBJ databases">
        <title>Fine stratification of microbial communities through a metagenomic profile of the photic zone.</title>
        <authorList>
            <person name="Haro-Moreno J.M."/>
            <person name="Lopez-Perez M."/>
            <person name="De La Torre J."/>
            <person name="Picazo A."/>
            <person name="Camacho A."/>
            <person name="Rodriguez-Valera F."/>
        </authorList>
    </citation>
    <scope>NUCLEOTIDE SEQUENCE [LARGE SCALE GENOMIC DNA]</scope>
    <source>
        <strain evidence="10">MED-G24</strain>
    </source>
</reference>
<feature type="transmembrane region" description="Helical" evidence="8">
    <location>
        <begin position="76"/>
        <end position="97"/>
    </location>
</feature>
<dbReference type="Proteomes" id="UP000219327">
    <property type="component" value="Unassembled WGS sequence"/>
</dbReference>
<protein>
    <submittedName>
        <fullName evidence="10">Protein RarD</fullName>
    </submittedName>
</protein>
<evidence type="ECO:0000259" key="9">
    <source>
        <dbReference type="Pfam" id="PF00892"/>
    </source>
</evidence>
<feature type="transmembrane region" description="Helical" evidence="8">
    <location>
        <begin position="271"/>
        <end position="289"/>
    </location>
</feature>
<keyword evidence="3" id="KW-0813">Transport</keyword>
<proteinExistence type="inferred from homology"/>